<comment type="caution">
    <text evidence="2">The sequence shown here is derived from an EMBL/GenBank/DDBJ whole genome shotgun (WGS) entry which is preliminary data.</text>
</comment>
<sequence length="417" mass="45127">MRDTLLTRVLAKNDATAFAWPSGSGITELLSTGIGGNYSAEDSSTAVPDGTHLGNSDAWFAAPFLNETSGGIGYYDTLRFDPRVGHVPQLNASVSSLSKRKFQLLDGFDYTNPVGRLGLGPGHHADKRDSILDQLESDGAIASNTFSLHMGSALLNQSASLIFGGYEKNRALGPVGSFEMNHGFPMILLRDVFLGTAVGATVFENETISVYHGIGDDKRAALVSRGSKLPLGATVAGPNPSTPYIYLPWGTCEAAAKHLPVTWDDSLGLYLWNVEDPRYNRTVGSSAYMGFTLEDQNAANITIKVPFQLLNLTLTPPLVEIPTKYLPCRPTRTEYGFFQLGRAFLQSAFMFVNFETNTMMMAQGPGPDMGQSVLRSVDSGTGSILETEPIDTWVETWASRWTAYPEADSPSDAIVEL</sequence>
<dbReference type="SUPFAM" id="SSF50630">
    <property type="entry name" value="Acid proteases"/>
    <property type="match status" value="1"/>
</dbReference>
<dbReference type="InterPro" id="IPR033121">
    <property type="entry name" value="PEPTIDASE_A1"/>
</dbReference>
<organism evidence="2 3">
    <name type="scientific">Diatrype stigma</name>
    <dbReference type="NCBI Taxonomy" id="117547"/>
    <lineage>
        <taxon>Eukaryota</taxon>
        <taxon>Fungi</taxon>
        <taxon>Dikarya</taxon>
        <taxon>Ascomycota</taxon>
        <taxon>Pezizomycotina</taxon>
        <taxon>Sordariomycetes</taxon>
        <taxon>Xylariomycetidae</taxon>
        <taxon>Xylariales</taxon>
        <taxon>Diatrypaceae</taxon>
        <taxon>Diatrype</taxon>
    </lineage>
</organism>
<dbReference type="AlphaFoldDB" id="A0AAN9UM97"/>
<name>A0AAN9UM97_9PEZI</name>
<dbReference type="Proteomes" id="UP001320420">
    <property type="component" value="Unassembled WGS sequence"/>
</dbReference>
<dbReference type="Gene3D" id="2.40.70.10">
    <property type="entry name" value="Acid Proteases"/>
    <property type="match status" value="2"/>
</dbReference>
<proteinExistence type="predicted"/>
<dbReference type="EMBL" id="JAKJXP020000056">
    <property type="protein sequence ID" value="KAK7750930.1"/>
    <property type="molecule type" value="Genomic_DNA"/>
</dbReference>
<protein>
    <recommendedName>
        <fullName evidence="1">Peptidase A1 domain-containing protein</fullName>
    </recommendedName>
</protein>
<keyword evidence="3" id="KW-1185">Reference proteome</keyword>
<dbReference type="InterPro" id="IPR021109">
    <property type="entry name" value="Peptidase_aspartic_dom_sf"/>
</dbReference>
<evidence type="ECO:0000313" key="2">
    <source>
        <dbReference type="EMBL" id="KAK7750930.1"/>
    </source>
</evidence>
<evidence type="ECO:0000313" key="3">
    <source>
        <dbReference type="Proteomes" id="UP001320420"/>
    </source>
</evidence>
<dbReference type="PROSITE" id="PS51767">
    <property type="entry name" value="PEPTIDASE_A1"/>
    <property type="match status" value="1"/>
</dbReference>
<gene>
    <name evidence="2" type="ORF">SLS62_007062</name>
</gene>
<feature type="domain" description="Peptidase A1" evidence="1">
    <location>
        <begin position="1"/>
        <end position="362"/>
    </location>
</feature>
<reference evidence="2 3" key="1">
    <citation type="submission" date="2024-02" db="EMBL/GenBank/DDBJ databases">
        <title>De novo assembly and annotation of 12 fungi associated with fruit tree decline syndrome in Ontario, Canada.</title>
        <authorList>
            <person name="Sulman M."/>
            <person name="Ellouze W."/>
            <person name="Ilyukhin E."/>
        </authorList>
    </citation>
    <scope>NUCLEOTIDE SEQUENCE [LARGE SCALE GENOMIC DNA]</scope>
    <source>
        <strain evidence="2 3">M11/M66-122</strain>
    </source>
</reference>
<accession>A0AAN9UM97</accession>
<evidence type="ECO:0000259" key="1">
    <source>
        <dbReference type="PROSITE" id="PS51767"/>
    </source>
</evidence>